<name>A0A1Y2HRE8_9FUNG</name>
<proteinExistence type="predicted"/>
<sequence>MPCAYQVGHYLRGFWASVGQLARFNPPSRWWLLRREETGQGSRVWTDVGFAPRFAQTFNREGEKKQPESLARRIGCSLLSYVLDSTRIWTCFFFLGWVVVDWGIPSAHCARDTASQLCACSWLETTRARQ</sequence>
<dbReference type="EMBL" id="MCFL01000014">
    <property type="protein sequence ID" value="ORZ37109.1"/>
    <property type="molecule type" value="Genomic_DNA"/>
</dbReference>
<dbReference type="AlphaFoldDB" id="A0A1Y2HRE8"/>
<protein>
    <submittedName>
        <fullName evidence="1">Uncharacterized protein</fullName>
    </submittedName>
</protein>
<keyword evidence="2" id="KW-1185">Reference proteome</keyword>
<accession>A0A1Y2HRE8</accession>
<dbReference type="Proteomes" id="UP000193411">
    <property type="component" value="Unassembled WGS sequence"/>
</dbReference>
<evidence type="ECO:0000313" key="1">
    <source>
        <dbReference type="EMBL" id="ORZ37109.1"/>
    </source>
</evidence>
<reference evidence="1 2" key="1">
    <citation type="submission" date="2016-07" db="EMBL/GenBank/DDBJ databases">
        <title>Pervasive Adenine N6-methylation of Active Genes in Fungi.</title>
        <authorList>
            <consortium name="DOE Joint Genome Institute"/>
            <person name="Mondo S.J."/>
            <person name="Dannebaum R.O."/>
            <person name="Kuo R.C."/>
            <person name="Labutti K."/>
            <person name="Haridas S."/>
            <person name="Kuo A."/>
            <person name="Salamov A."/>
            <person name="Ahrendt S.R."/>
            <person name="Lipzen A."/>
            <person name="Sullivan W."/>
            <person name="Andreopoulos W.B."/>
            <person name="Clum A."/>
            <person name="Lindquist E."/>
            <person name="Daum C."/>
            <person name="Ramamoorthy G.K."/>
            <person name="Gryganskyi A."/>
            <person name="Culley D."/>
            <person name="Magnuson J.K."/>
            <person name="James T.Y."/>
            <person name="O'Malley M.A."/>
            <person name="Stajich J.E."/>
            <person name="Spatafora J.W."/>
            <person name="Visel A."/>
            <person name="Grigoriev I.V."/>
        </authorList>
    </citation>
    <scope>NUCLEOTIDE SEQUENCE [LARGE SCALE GENOMIC DNA]</scope>
    <source>
        <strain evidence="1 2">PL171</strain>
    </source>
</reference>
<comment type="caution">
    <text evidence="1">The sequence shown here is derived from an EMBL/GenBank/DDBJ whole genome shotgun (WGS) entry which is preliminary data.</text>
</comment>
<gene>
    <name evidence="1" type="ORF">BCR44DRAFT_1431464</name>
</gene>
<evidence type="ECO:0000313" key="2">
    <source>
        <dbReference type="Proteomes" id="UP000193411"/>
    </source>
</evidence>
<organism evidence="1 2">
    <name type="scientific">Catenaria anguillulae PL171</name>
    <dbReference type="NCBI Taxonomy" id="765915"/>
    <lineage>
        <taxon>Eukaryota</taxon>
        <taxon>Fungi</taxon>
        <taxon>Fungi incertae sedis</taxon>
        <taxon>Blastocladiomycota</taxon>
        <taxon>Blastocladiomycetes</taxon>
        <taxon>Blastocladiales</taxon>
        <taxon>Catenariaceae</taxon>
        <taxon>Catenaria</taxon>
    </lineage>
</organism>